<dbReference type="RefSeq" id="WP_315999473.1">
    <property type="nucleotide sequence ID" value="NZ_JAWDJT010000012.1"/>
</dbReference>
<comment type="caution">
    <text evidence="1">The sequence shown here is derived from an EMBL/GenBank/DDBJ whole genome shotgun (WGS) entry which is preliminary data.</text>
</comment>
<accession>A0ABU3TLE4</accession>
<protein>
    <submittedName>
        <fullName evidence="1">Uncharacterized protein</fullName>
    </submittedName>
</protein>
<keyword evidence="2" id="KW-1185">Reference proteome</keyword>
<organism evidence="1 2">
    <name type="scientific">Hymenobacter endophyticus</name>
    <dbReference type="NCBI Taxonomy" id="3076335"/>
    <lineage>
        <taxon>Bacteria</taxon>
        <taxon>Pseudomonadati</taxon>
        <taxon>Bacteroidota</taxon>
        <taxon>Cytophagia</taxon>
        <taxon>Cytophagales</taxon>
        <taxon>Hymenobacteraceae</taxon>
        <taxon>Hymenobacter</taxon>
    </lineage>
</organism>
<name>A0ABU3TLE4_9BACT</name>
<gene>
    <name evidence="1" type="ORF">ROI90_16540</name>
</gene>
<evidence type="ECO:0000313" key="1">
    <source>
        <dbReference type="EMBL" id="MDU0372015.1"/>
    </source>
</evidence>
<dbReference type="Proteomes" id="UP001250698">
    <property type="component" value="Unassembled WGS sequence"/>
</dbReference>
<dbReference type="EMBL" id="JAWDJT010000012">
    <property type="protein sequence ID" value="MDU0372015.1"/>
    <property type="molecule type" value="Genomic_DNA"/>
</dbReference>
<proteinExistence type="predicted"/>
<sequence>MTSTIKAILTGLVLSVFLIIGAVGYQLHDTNVELKNQINQRDSLIKRIQANDSLSCQSSEQYESTVTKYVTTDCSLLVDGKKISLESFIDIYVNQQQERLELQNQISKMGRSVAAVEKQIKIRELEYSISQDSLALYRGILRSAKNTYGLSFTIRQNSKYRYVVPESAQLDSAMILLRVFRRQLSYDSASRKWIVRHEVLRLPAPKSK</sequence>
<evidence type="ECO:0000313" key="2">
    <source>
        <dbReference type="Proteomes" id="UP001250698"/>
    </source>
</evidence>
<reference evidence="1 2" key="1">
    <citation type="submission" date="2023-10" db="EMBL/GenBank/DDBJ databases">
        <title>Hymenobacter endophyticus sp. nov., an isolate from the leaf tissues of wheat.</title>
        <authorList>
            <person name="Dai Y."/>
        </authorList>
    </citation>
    <scope>NUCLEOTIDE SEQUENCE [LARGE SCALE GENOMIC DNA]</scope>
    <source>
        <strain evidence="1 2">ZK17L-C2</strain>
    </source>
</reference>